<dbReference type="Proteomes" id="UP000184512">
    <property type="component" value="Unassembled WGS sequence"/>
</dbReference>
<evidence type="ECO:0000313" key="6">
    <source>
        <dbReference type="EMBL" id="SHI86038.1"/>
    </source>
</evidence>
<keyword evidence="4 6" id="KW-0067">ATP-binding</keyword>
<dbReference type="InterPro" id="IPR003593">
    <property type="entry name" value="AAA+_ATPase"/>
</dbReference>
<dbReference type="SUPFAM" id="SSF52540">
    <property type="entry name" value="P-loop containing nucleoside triphosphate hydrolases"/>
    <property type="match status" value="1"/>
</dbReference>
<keyword evidence="7" id="KW-1185">Reference proteome</keyword>
<feature type="domain" description="ABC transporter" evidence="5">
    <location>
        <begin position="27"/>
        <end position="253"/>
    </location>
</feature>
<evidence type="ECO:0000313" key="7">
    <source>
        <dbReference type="Proteomes" id="UP000184512"/>
    </source>
</evidence>
<sequence length="336" mass="36051">MSGATTQASLAGMSSLPWHQRPGGWAIQAEGLVKRYSGRAVLRGLNLHVPRGGVHGLLGPNGSGKTTSIRILLGLVRADGGEANILGEPVPRNLPRVIGRVGAIVESPRFSPRMSGRNNLVVLAESIGAPPRRVSEVLLEVGLDGDAERHFTTYSLGMKQRLAIAATLLKQPEVLIFDEPTNGLDPVGIHDIRTTMRGLADSGRTVLVSSHILSEIEQIADSVSIVADGRVVAEGGIDEFLLESAPHVRIRLDRALEATDLLRSDGWRVEADESGLRVSSRDGRIPDAAGIAETLGRVGLWPRELVTEKRSLEQVFLHLTSGADLSATQGRRGRMR</sequence>
<evidence type="ECO:0000256" key="1">
    <source>
        <dbReference type="ARBA" id="ARBA00005417"/>
    </source>
</evidence>
<dbReference type="PANTHER" id="PTHR43335:SF4">
    <property type="entry name" value="ABC TRANSPORTER, ATP-BINDING PROTEIN"/>
    <property type="match status" value="1"/>
</dbReference>
<dbReference type="InterPro" id="IPR017871">
    <property type="entry name" value="ABC_transporter-like_CS"/>
</dbReference>
<gene>
    <name evidence="6" type="ORF">SAMN02745244_01221</name>
</gene>
<accession>A0A1M6EL73</accession>
<organism evidence="6 7">
    <name type="scientific">Tessaracoccus bendigoensis DSM 12906</name>
    <dbReference type="NCBI Taxonomy" id="1123357"/>
    <lineage>
        <taxon>Bacteria</taxon>
        <taxon>Bacillati</taxon>
        <taxon>Actinomycetota</taxon>
        <taxon>Actinomycetes</taxon>
        <taxon>Propionibacteriales</taxon>
        <taxon>Propionibacteriaceae</taxon>
        <taxon>Tessaracoccus</taxon>
    </lineage>
</organism>
<dbReference type="PROSITE" id="PS50893">
    <property type="entry name" value="ABC_TRANSPORTER_2"/>
    <property type="match status" value="1"/>
</dbReference>
<proteinExistence type="inferred from homology"/>
<dbReference type="InterPro" id="IPR003439">
    <property type="entry name" value="ABC_transporter-like_ATP-bd"/>
</dbReference>
<keyword evidence="2" id="KW-0813">Transport</keyword>
<evidence type="ECO:0000256" key="3">
    <source>
        <dbReference type="ARBA" id="ARBA00022741"/>
    </source>
</evidence>
<dbReference type="SMART" id="SM00382">
    <property type="entry name" value="AAA"/>
    <property type="match status" value="1"/>
</dbReference>
<protein>
    <submittedName>
        <fullName evidence="6">ABC-2 type transport system ATP-binding protein</fullName>
    </submittedName>
</protein>
<dbReference type="PANTHER" id="PTHR43335">
    <property type="entry name" value="ABC TRANSPORTER, ATP-BINDING PROTEIN"/>
    <property type="match status" value="1"/>
</dbReference>
<evidence type="ECO:0000256" key="4">
    <source>
        <dbReference type="ARBA" id="ARBA00022840"/>
    </source>
</evidence>
<dbReference type="EMBL" id="FQZG01000017">
    <property type="protein sequence ID" value="SHI86038.1"/>
    <property type="molecule type" value="Genomic_DNA"/>
</dbReference>
<name>A0A1M6EL73_9ACTN</name>
<dbReference type="Pfam" id="PF00005">
    <property type="entry name" value="ABC_tran"/>
    <property type="match status" value="1"/>
</dbReference>
<evidence type="ECO:0000259" key="5">
    <source>
        <dbReference type="PROSITE" id="PS50893"/>
    </source>
</evidence>
<dbReference type="AlphaFoldDB" id="A0A1M6EL73"/>
<dbReference type="PROSITE" id="PS00211">
    <property type="entry name" value="ABC_TRANSPORTER_1"/>
    <property type="match status" value="1"/>
</dbReference>
<reference evidence="6 7" key="1">
    <citation type="submission" date="2016-11" db="EMBL/GenBank/DDBJ databases">
        <authorList>
            <person name="Jaros S."/>
            <person name="Januszkiewicz K."/>
            <person name="Wedrychowicz H."/>
        </authorList>
    </citation>
    <scope>NUCLEOTIDE SEQUENCE [LARGE SCALE GENOMIC DNA]</scope>
    <source>
        <strain evidence="6 7">DSM 12906</strain>
    </source>
</reference>
<dbReference type="GO" id="GO:0005524">
    <property type="term" value="F:ATP binding"/>
    <property type="evidence" value="ECO:0007669"/>
    <property type="project" value="UniProtKB-KW"/>
</dbReference>
<comment type="similarity">
    <text evidence="1">Belongs to the ABC transporter superfamily.</text>
</comment>
<dbReference type="Gene3D" id="3.40.50.300">
    <property type="entry name" value="P-loop containing nucleotide triphosphate hydrolases"/>
    <property type="match status" value="1"/>
</dbReference>
<dbReference type="STRING" id="1123357.SAMN02745244_01221"/>
<evidence type="ECO:0000256" key="2">
    <source>
        <dbReference type="ARBA" id="ARBA00022448"/>
    </source>
</evidence>
<dbReference type="InterPro" id="IPR027417">
    <property type="entry name" value="P-loop_NTPase"/>
</dbReference>
<keyword evidence="3" id="KW-0547">Nucleotide-binding</keyword>
<dbReference type="GO" id="GO:0016887">
    <property type="term" value="F:ATP hydrolysis activity"/>
    <property type="evidence" value="ECO:0007669"/>
    <property type="project" value="InterPro"/>
</dbReference>